<organism evidence="12">
    <name type="scientific">Homalodisca liturata</name>
    <dbReference type="NCBI Taxonomy" id="320908"/>
    <lineage>
        <taxon>Eukaryota</taxon>
        <taxon>Metazoa</taxon>
        <taxon>Ecdysozoa</taxon>
        <taxon>Arthropoda</taxon>
        <taxon>Hexapoda</taxon>
        <taxon>Insecta</taxon>
        <taxon>Pterygota</taxon>
        <taxon>Neoptera</taxon>
        <taxon>Paraneoptera</taxon>
        <taxon>Hemiptera</taxon>
        <taxon>Auchenorrhyncha</taxon>
        <taxon>Membracoidea</taxon>
        <taxon>Cicadellidae</taxon>
        <taxon>Cicadellinae</taxon>
        <taxon>Proconiini</taxon>
        <taxon>Homalodisca</taxon>
    </lineage>
</organism>
<evidence type="ECO:0000259" key="11">
    <source>
        <dbReference type="PROSITE" id="PS00434"/>
    </source>
</evidence>
<sequence length="707" mass="79740">MHSISEIGTNVPAFLGKLWKMVEDPETNDLISWDSDGLSFVIKDDNRFARELLPMYYKHNNWSSFVRQLNMYGFHKITSPDSGSMKVEPPDEIKFSHPCFVRGHSYLLDNIKRKIGLSKVYPNQPGEKYNLNKVLADMQQMKGRQENMDSRLTAMKIENETLWRELSILRQKHIKQQQMVNKLIQFLVSIVQQNSFSVKRKYPRMIVHNKGARLRQENTLQDTNSPISSPTGPVIHELESAEAETLLDGVVEETETETSPEDVTDYFLTQPSEDIDEVVVNADVPGDELILGMPQNVLIKNRHHKDSSDNKTRTTTHLYVPKKEPQIRPKILKVITSKQPKKLQKNQIRVGSVGPVTSESSHQQKATAVQQNIRVNPQQTTISLQRIGNNRQKIKFNEWQLPQKNQQQLLIKKQPVQSKQQQTLQKRKQQPEGNSQFLLKTKKDQQVESQQKEVNQEPVEQELILPDQGQSTEPIINIPFDNGSTTTSSDMMAEVYAGDTTDFSIPVVVEVPPLGDTVQLVSPQAPQDLLLASPSVTSSHTEPAPSPVITSPTPRSDMQVACVDDSQVNGTPPLTRSAVFLGEMDDHLENVQTDLENLKELLRSEGISLDANALLGYFNDDLLSYNLSDPVSSEEPNNSKESPGNELMTYNPSLFDLTDLMGSEWNLPTSPPPNENLPTEDSFAEVNTPQFVPQSPSFPTAAKKRKK</sequence>
<feature type="compositionally biased region" description="Polar residues" evidence="10">
    <location>
        <begin position="685"/>
        <end position="698"/>
    </location>
</feature>
<name>A0A1B6K0F1_9HEMI</name>
<keyword evidence="3" id="KW-0805">Transcription regulation</keyword>
<reference evidence="12" key="1">
    <citation type="submission" date="2015-11" db="EMBL/GenBank/DDBJ databases">
        <title>De novo transcriptome assembly of four potential Pierce s Disease insect vectors from Arizona vineyards.</title>
        <authorList>
            <person name="Tassone E.E."/>
        </authorList>
    </citation>
    <scope>NUCLEOTIDE SEQUENCE</scope>
</reference>
<keyword evidence="6" id="KW-0010">Activator</keyword>
<proteinExistence type="inferred from homology"/>
<keyword evidence="4" id="KW-0346">Stress response</keyword>
<dbReference type="PRINTS" id="PR00056">
    <property type="entry name" value="HSFDOMAIN"/>
</dbReference>
<accession>A0A1B6K0F1</accession>
<dbReference type="Pfam" id="PF00447">
    <property type="entry name" value="HSF_DNA-bind"/>
    <property type="match status" value="1"/>
</dbReference>
<comment type="subcellular location">
    <subcellularLocation>
        <location evidence="1">Nucleus</location>
    </subcellularLocation>
</comment>
<evidence type="ECO:0000256" key="4">
    <source>
        <dbReference type="ARBA" id="ARBA00023016"/>
    </source>
</evidence>
<protein>
    <recommendedName>
        <fullName evidence="11">HSF-type DNA-binding domain-containing protein</fullName>
    </recommendedName>
</protein>
<dbReference type="EMBL" id="GECU01002781">
    <property type="protein sequence ID" value="JAT04926.1"/>
    <property type="molecule type" value="Transcribed_RNA"/>
</dbReference>
<dbReference type="SMART" id="SM00415">
    <property type="entry name" value="HSF"/>
    <property type="match status" value="1"/>
</dbReference>
<keyword evidence="5" id="KW-0238">DNA-binding</keyword>
<dbReference type="AlphaFoldDB" id="A0A1B6K0F1"/>
<feature type="compositionally biased region" description="Low complexity" evidence="10">
    <location>
        <begin position="630"/>
        <end position="646"/>
    </location>
</feature>
<dbReference type="SUPFAM" id="SSF46785">
    <property type="entry name" value="Winged helix' DNA-binding domain"/>
    <property type="match status" value="1"/>
</dbReference>
<evidence type="ECO:0000256" key="7">
    <source>
        <dbReference type="ARBA" id="ARBA00023163"/>
    </source>
</evidence>
<feature type="region of interest" description="Disordered" evidence="10">
    <location>
        <begin position="410"/>
        <end position="434"/>
    </location>
</feature>
<dbReference type="Pfam" id="PF06546">
    <property type="entry name" value="Vert_HS_TF"/>
    <property type="match status" value="1"/>
</dbReference>
<comment type="similarity">
    <text evidence="2 9">Belongs to the HSF family.</text>
</comment>
<evidence type="ECO:0000256" key="2">
    <source>
        <dbReference type="ARBA" id="ARBA00006403"/>
    </source>
</evidence>
<dbReference type="InterPro" id="IPR036390">
    <property type="entry name" value="WH_DNA-bd_sf"/>
</dbReference>
<evidence type="ECO:0000256" key="5">
    <source>
        <dbReference type="ARBA" id="ARBA00023125"/>
    </source>
</evidence>
<dbReference type="InterPro" id="IPR010542">
    <property type="entry name" value="Vert_HSTF_C"/>
</dbReference>
<evidence type="ECO:0000313" key="12">
    <source>
        <dbReference type="EMBL" id="JAT04926.1"/>
    </source>
</evidence>
<keyword evidence="8" id="KW-0539">Nucleus</keyword>
<evidence type="ECO:0000256" key="8">
    <source>
        <dbReference type="ARBA" id="ARBA00023242"/>
    </source>
</evidence>
<feature type="region of interest" description="Disordered" evidence="10">
    <location>
        <begin position="534"/>
        <end position="555"/>
    </location>
</feature>
<dbReference type="Gene3D" id="1.10.10.10">
    <property type="entry name" value="Winged helix-like DNA-binding domain superfamily/Winged helix DNA-binding domain"/>
    <property type="match status" value="1"/>
</dbReference>
<evidence type="ECO:0000256" key="6">
    <source>
        <dbReference type="ARBA" id="ARBA00023159"/>
    </source>
</evidence>
<evidence type="ECO:0000256" key="1">
    <source>
        <dbReference type="ARBA" id="ARBA00004123"/>
    </source>
</evidence>
<feature type="region of interest" description="Disordered" evidence="10">
    <location>
        <begin position="629"/>
        <end position="707"/>
    </location>
</feature>
<dbReference type="GO" id="GO:0043565">
    <property type="term" value="F:sequence-specific DNA binding"/>
    <property type="evidence" value="ECO:0007669"/>
    <property type="project" value="InterPro"/>
</dbReference>
<evidence type="ECO:0000256" key="3">
    <source>
        <dbReference type="ARBA" id="ARBA00023015"/>
    </source>
</evidence>
<evidence type="ECO:0000256" key="9">
    <source>
        <dbReference type="RuleBase" id="RU004020"/>
    </source>
</evidence>
<dbReference type="GO" id="GO:0003700">
    <property type="term" value="F:DNA-binding transcription factor activity"/>
    <property type="evidence" value="ECO:0007669"/>
    <property type="project" value="InterPro"/>
</dbReference>
<dbReference type="InterPro" id="IPR000232">
    <property type="entry name" value="HSF_DNA-bd"/>
</dbReference>
<dbReference type="PANTHER" id="PTHR10015:SF427">
    <property type="entry name" value="HEAT SHOCK FACTOR PROTEIN"/>
    <property type="match status" value="1"/>
</dbReference>
<feature type="compositionally biased region" description="Low complexity" evidence="10">
    <location>
        <begin position="410"/>
        <end position="424"/>
    </location>
</feature>
<gene>
    <name evidence="12" type="ORF">g.28346</name>
</gene>
<dbReference type="PROSITE" id="PS00434">
    <property type="entry name" value="HSF_DOMAIN"/>
    <property type="match status" value="1"/>
</dbReference>
<keyword evidence="7" id="KW-0804">Transcription</keyword>
<evidence type="ECO:0000256" key="10">
    <source>
        <dbReference type="SAM" id="MobiDB-lite"/>
    </source>
</evidence>
<dbReference type="InterPro" id="IPR036388">
    <property type="entry name" value="WH-like_DNA-bd_sf"/>
</dbReference>
<feature type="domain" description="HSF-type DNA-binding" evidence="11">
    <location>
        <begin position="53"/>
        <end position="77"/>
    </location>
</feature>
<dbReference type="GO" id="GO:0005634">
    <property type="term" value="C:nucleus"/>
    <property type="evidence" value="ECO:0007669"/>
    <property type="project" value="UniProtKB-SubCell"/>
</dbReference>
<dbReference type="PANTHER" id="PTHR10015">
    <property type="entry name" value="HEAT SHOCK TRANSCRIPTION FACTOR"/>
    <property type="match status" value="1"/>
</dbReference>
<dbReference type="FunFam" id="1.10.10.10:FF:000027">
    <property type="entry name" value="Heat shock transcription factor 1"/>
    <property type="match status" value="1"/>
</dbReference>